<dbReference type="AlphaFoldDB" id="A0A0A1FDT7"/>
<gene>
    <name evidence="1" type="ORF">LT85_3755</name>
</gene>
<protein>
    <submittedName>
        <fullName evidence="1">Uncharacterized protein</fullName>
    </submittedName>
</protein>
<evidence type="ECO:0000313" key="2">
    <source>
        <dbReference type="Proteomes" id="UP000030302"/>
    </source>
</evidence>
<name>A0A0A1FDT7_9BURK</name>
<reference evidence="2" key="1">
    <citation type="journal article" date="2014" name="Soil Biol. Biochem.">
        <title>Structure and function of bacterial communities in ageing soils: Insights from the Mendocino ecological staircase.</title>
        <authorList>
            <person name="Uroz S."/>
            <person name="Tech J.J."/>
            <person name="Sawaya N.A."/>
            <person name="Frey-Klett P."/>
            <person name="Leveau J.H.J."/>
        </authorList>
    </citation>
    <scope>NUCLEOTIDE SEQUENCE [LARGE SCALE GENOMIC DNA]</scope>
    <source>
        <strain evidence="2">Cal35</strain>
    </source>
</reference>
<sequence>MAAAAMPTSVMDRDQLWQAAQAQLINRLNSGNRIRMIQDDFRNF</sequence>
<dbReference type="EMBL" id="CP009962">
    <property type="protein sequence ID" value="AIY42913.1"/>
    <property type="molecule type" value="Genomic_DNA"/>
</dbReference>
<dbReference type="KEGG" id="care:LT85_3755"/>
<accession>A0A0A1FDT7</accession>
<keyword evidence="2" id="KW-1185">Reference proteome</keyword>
<evidence type="ECO:0000313" key="1">
    <source>
        <dbReference type="EMBL" id="AIY42913.1"/>
    </source>
</evidence>
<dbReference type="Proteomes" id="UP000030302">
    <property type="component" value="Chromosome"/>
</dbReference>
<proteinExistence type="predicted"/>
<organism evidence="1 2">
    <name type="scientific">Collimonas arenae</name>
    <dbReference type="NCBI Taxonomy" id="279058"/>
    <lineage>
        <taxon>Bacteria</taxon>
        <taxon>Pseudomonadati</taxon>
        <taxon>Pseudomonadota</taxon>
        <taxon>Betaproteobacteria</taxon>
        <taxon>Burkholderiales</taxon>
        <taxon>Oxalobacteraceae</taxon>
        <taxon>Collimonas</taxon>
    </lineage>
</organism>
<dbReference type="HOGENOM" id="CLU_3214784_0_0_4"/>
<dbReference type="STRING" id="279058.LT85_3755"/>